<name>A0A841ZP53_9LIST</name>
<reference evidence="1 2" key="1">
    <citation type="submission" date="2020-03" db="EMBL/GenBank/DDBJ databases">
        <title>Soil Listeria distribution.</title>
        <authorList>
            <person name="Liao J."/>
            <person name="Wiedmann M."/>
        </authorList>
    </citation>
    <scope>NUCLEOTIDE SEQUENCE [LARGE SCALE GENOMIC DNA]</scope>
    <source>
        <strain evidence="1 2">FSL L7-1507</strain>
    </source>
</reference>
<proteinExistence type="predicted"/>
<organism evidence="1 2">
    <name type="scientific">Listeria aquatica</name>
    <dbReference type="NCBI Taxonomy" id="1494960"/>
    <lineage>
        <taxon>Bacteria</taxon>
        <taxon>Bacillati</taxon>
        <taxon>Bacillota</taxon>
        <taxon>Bacilli</taxon>
        <taxon>Bacillales</taxon>
        <taxon>Listeriaceae</taxon>
        <taxon>Listeria</taxon>
    </lineage>
</organism>
<protein>
    <submittedName>
        <fullName evidence="1">Uncharacterized protein</fullName>
    </submittedName>
</protein>
<accession>A0A841ZP53</accession>
<evidence type="ECO:0000313" key="2">
    <source>
        <dbReference type="Proteomes" id="UP000559885"/>
    </source>
</evidence>
<comment type="caution">
    <text evidence="1">The sequence shown here is derived from an EMBL/GenBank/DDBJ whole genome shotgun (WGS) entry which is preliminary data.</text>
</comment>
<evidence type="ECO:0000313" key="1">
    <source>
        <dbReference type="EMBL" id="MBC1522429.1"/>
    </source>
</evidence>
<dbReference type="EMBL" id="JAARRM010000007">
    <property type="protein sequence ID" value="MBC1522429.1"/>
    <property type="molecule type" value="Genomic_DNA"/>
</dbReference>
<dbReference type="AlphaFoldDB" id="A0A841ZP53"/>
<gene>
    <name evidence="1" type="ORF">HB912_12300</name>
</gene>
<sequence>MVVKRRMSLSFRRAIDLLEDQGGDLDLNDLGFLLTVLRDDAVQDKTWEVLQDFTEQLWEKTHGSLS</sequence>
<dbReference type="Proteomes" id="UP000559885">
    <property type="component" value="Unassembled WGS sequence"/>
</dbReference>
<dbReference type="RefSeq" id="WP_185374980.1">
    <property type="nucleotide sequence ID" value="NZ_JAARRM010000007.1"/>
</dbReference>